<keyword evidence="6" id="KW-0966">Cell projection</keyword>
<evidence type="ECO:0000256" key="1">
    <source>
        <dbReference type="ARBA" id="ARBA00004418"/>
    </source>
</evidence>
<evidence type="ECO:0000313" key="7">
    <source>
        <dbReference type="Proteomes" id="UP000043764"/>
    </source>
</evidence>
<evidence type="ECO:0000256" key="3">
    <source>
        <dbReference type="ARBA" id="ARBA00022764"/>
    </source>
</evidence>
<gene>
    <name evidence="6" type="ORF">NIT7321_03279</name>
</gene>
<evidence type="ECO:0000259" key="5">
    <source>
        <dbReference type="SMART" id="SM00858"/>
    </source>
</evidence>
<organism evidence="6 7">
    <name type="scientific">Phaeobacter italicus</name>
    <dbReference type="NCBI Taxonomy" id="481446"/>
    <lineage>
        <taxon>Bacteria</taxon>
        <taxon>Pseudomonadati</taxon>
        <taxon>Pseudomonadota</taxon>
        <taxon>Alphaproteobacteria</taxon>
        <taxon>Rhodobacterales</taxon>
        <taxon>Roseobacteraceae</taxon>
        <taxon>Phaeobacter</taxon>
    </lineage>
</organism>
<accession>A0A0H5DJ40</accession>
<dbReference type="InterPro" id="IPR017585">
    <property type="entry name" value="SAF_FlgA"/>
</dbReference>
<evidence type="ECO:0000313" key="6">
    <source>
        <dbReference type="EMBL" id="CRL12405.1"/>
    </source>
</evidence>
<reference evidence="6 7" key="1">
    <citation type="submission" date="2015-05" db="EMBL/GenBank/DDBJ databases">
        <authorList>
            <person name="Rodrigo-Torres Lidia"/>
            <person name="Arahal R.David."/>
        </authorList>
    </citation>
    <scope>NUCLEOTIDE SEQUENCE [LARGE SCALE GENOMIC DNA]</scope>
    <source>
        <strain evidence="6 7">CECT 7321</strain>
    </source>
</reference>
<dbReference type="AlphaFoldDB" id="A0A0H5DJ40"/>
<name>A0A0H5DJ40_9RHOB</name>
<dbReference type="Gene3D" id="2.30.30.760">
    <property type="match status" value="1"/>
</dbReference>
<comment type="subcellular location">
    <subcellularLocation>
        <location evidence="1 4">Periplasm</location>
    </subcellularLocation>
</comment>
<protein>
    <recommendedName>
        <fullName evidence="4">Flagella basal body P-ring formation protein FlgA</fullName>
    </recommendedName>
</protein>
<keyword evidence="3 4" id="KW-0574">Periplasm</keyword>
<evidence type="ECO:0000256" key="2">
    <source>
        <dbReference type="ARBA" id="ARBA00022729"/>
    </source>
</evidence>
<dbReference type="Gene3D" id="3.90.1210.10">
    <property type="entry name" value="Antifreeze-like/N-acetylneuraminic acid synthase C-terminal domain"/>
    <property type="match status" value="1"/>
</dbReference>
<dbReference type="SMART" id="SM00858">
    <property type="entry name" value="SAF"/>
    <property type="match status" value="1"/>
</dbReference>
<dbReference type="InterPro" id="IPR039246">
    <property type="entry name" value="Flagellar_FlgA"/>
</dbReference>
<dbReference type="OrthoDB" id="7619725at2"/>
<comment type="similarity">
    <text evidence="4">Belongs to the FlgA family.</text>
</comment>
<evidence type="ECO:0000256" key="4">
    <source>
        <dbReference type="RuleBase" id="RU362063"/>
    </source>
</evidence>
<dbReference type="GO" id="GO:0042597">
    <property type="term" value="C:periplasmic space"/>
    <property type="evidence" value="ECO:0007669"/>
    <property type="project" value="UniProtKB-SubCell"/>
</dbReference>
<feature type="chain" id="PRO_5005961754" description="Flagella basal body P-ring formation protein FlgA" evidence="4">
    <location>
        <begin position="19"/>
        <end position="138"/>
    </location>
</feature>
<dbReference type="GO" id="GO:0044780">
    <property type="term" value="P:bacterial-type flagellum assembly"/>
    <property type="evidence" value="ECO:0007669"/>
    <property type="project" value="InterPro"/>
</dbReference>
<dbReference type="InterPro" id="IPR013974">
    <property type="entry name" value="SAF"/>
</dbReference>
<keyword evidence="4" id="KW-1005">Bacterial flagellum biogenesis</keyword>
<dbReference type="RefSeq" id="WP_008562483.1">
    <property type="nucleotide sequence ID" value="NZ_BSKQ01000001.1"/>
</dbReference>
<keyword evidence="2 4" id="KW-0732">Signal</keyword>
<dbReference type="PANTHER" id="PTHR36307">
    <property type="entry name" value="FLAGELLA BASAL BODY P-RING FORMATION PROTEIN FLGA"/>
    <property type="match status" value="1"/>
</dbReference>
<keyword evidence="6" id="KW-0282">Flagellum</keyword>
<sequence>MKRILAILMLVCAQPAWAEILVPVRTIRAKEIVTAEDLALKSADVLGALSDPSEVIGKEARVALYAGRPVRAGDVGPPAIVERNDLVTIRFTRGGLTIMAEGRSLGRGADGEAIRVMNLSSRTTVTGRIASDGTVEVN</sequence>
<keyword evidence="6" id="KW-0969">Cilium</keyword>
<dbReference type="EMBL" id="CVRL01000041">
    <property type="protein sequence ID" value="CRL12405.1"/>
    <property type="molecule type" value="Genomic_DNA"/>
</dbReference>
<dbReference type="PANTHER" id="PTHR36307:SF1">
    <property type="entry name" value="FLAGELLA BASAL BODY P-RING FORMATION PROTEIN FLGA"/>
    <property type="match status" value="1"/>
</dbReference>
<dbReference type="Pfam" id="PF13144">
    <property type="entry name" value="ChapFlgA"/>
    <property type="match status" value="1"/>
</dbReference>
<keyword evidence="7" id="KW-1185">Reference proteome</keyword>
<feature type="domain" description="SAF" evidence="5">
    <location>
        <begin position="18"/>
        <end position="76"/>
    </location>
</feature>
<dbReference type="Proteomes" id="UP000043764">
    <property type="component" value="Unassembled WGS sequence"/>
</dbReference>
<dbReference type="CDD" id="cd11614">
    <property type="entry name" value="SAF_CpaB_FlgA_like"/>
    <property type="match status" value="1"/>
</dbReference>
<comment type="function">
    <text evidence="4">Involved in the assembly process of the P-ring formation. It may associate with FlgF on the rod constituting a structure essential for the P-ring assembly or may act as a modulator protein for the P-ring assembly.</text>
</comment>
<feature type="signal peptide" evidence="4">
    <location>
        <begin position="1"/>
        <end position="18"/>
    </location>
</feature>
<dbReference type="GeneID" id="78398795"/>
<proteinExistence type="inferred from homology"/>
<dbReference type="NCBIfam" id="TIGR03170">
    <property type="entry name" value="flgA_cterm"/>
    <property type="match status" value="1"/>
</dbReference>
<dbReference type="STRING" id="481446.NIT7645_02824"/>